<sequence>MMSKPWYKQVWPWILISLPVFSVLKAVHTVYIMNQQSPDLVVDDYYAEGKAINQNLSLYREAAARNLHAKVLLAGNKAILTFDTNSILDEDLTLDFVHNTLAAQDFKVIAHRSGESMYVAELPVTPTGRWNLVVHDNANQWKLRASLSLPAIDAIKLTY</sequence>
<organism evidence="1 2">
    <name type="scientific">Rheinheimera tilapiae</name>
    <dbReference type="NCBI Taxonomy" id="875043"/>
    <lineage>
        <taxon>Bacteria</taxon>
        <taxon>Pseudomonadati</taxon>
        <taxon>Pseudomonadota</taxon>
        <taxon>Gammaproteobacteria</taxon>
        <taxon>Chromatiales</taxon>
        <taxon>Chromatiaceae</taxon>
        <taxon>Rheinheimera</taxon>
    </lineage>
</organism>
<name>A0ABV6BGX7_9GAMM</name>
<reference evidence="1 2" key="1">
    <citation type="submission" date="2024-09" db="EMBL/GenBank/DDBJ databases">
        <authorList>
            <person name="Sun Q."/>
            <person name="Mori K."/>
        </authorList>
    </citation>
    <scope>NUCLEOTIDE SEQUENCE [LARGE SCALE GENOMIC DNA]</scope>
    <source>
        <strain evidence="1 2">KCTC 23315</strain>
    </source>
</reference>
<evidence type="ECO:0000313" key="2">
    <source>
        <dbReference type="Proteomes" id="UP001589813"/>
    </source>
</evidence>
<dbReference type="Proteomes" id="UP001589813">
    <property type="component" value="Unassembled WGS sequence"/>
</dbReference>
<dbReference type="EMBL" id="JBHLXP010000001">
    <property type="protein sequence ID" value="MFC0048745.1"/>
    <property type="molecule type" value="Genomic_DNA"/>
</dbReference>
<dbReference type="InterPro" id="IPR008620">
    <property type="entry name" value="FixH"/>
</dbReference>
<dbReference type="Pfam" id="PF05751">
    <property type="entry name" value="FixH"/>
    <property type="match status" value="1"/>
</dbReference>
<accession>A0ABV6BGX7</accession>
<comment type="caution">
    <text evidence="1">The sequence shown here is derived from an EMBL/GenBank/DDBJ whole genome shotgun (WGS) entry which is preliminary data.</text>
</comment>
<protein>
    <submittedName>
        <fullName evidence="1">FixH family protein</fullName>
    </submittedName>
</protein>
<gene>
    <name evidence="1" type="ORF">ACFFJP_10660</name>
</gene>
<dbReference type="RefSeq" id="WP_377243211.1">
    <property type="nucleotide sequence ID" value="NZ_JBHLXP010000001.1"/>
</dbReference>
<proteinExistence type="predicted"/>
<keyword evidence="2" id="KW-1185">Reference proteome</keyword>
<evidence type="ECO:0000313" key="1">
    <source>
        <dbReference type="EMBL" id="MFC0048745.1"/>
    </source>
</evidence>